<gene>
    <name evidence="2" type="ORF">L596_013182</name>
</gene>
<dbReference type="Proteomes" id="UP000298663">
    <property type="component" value="Unassembled WGS sequence"/>
</dbReference>
<accession>A0A4U5P019</accession>
<dbReference type="STRING" id="34508.A0A4U5P019"/>
<dbReference type="OrthoDB" id="5816681at2759"/>
<evidence type="ECO:0000313" key="3">
    <source>
        <dbReference type="Proteomes" id="UP000298663"/>
    </source>
</evidence>
<feature type="domain" description="BTB" evidence="1">
    <location>
        <begin position="147"/>
        <end position="214"/>
    </location>
</feature>
<dbReference type="PROSITE" id="PS50097">
    <property type="entry name" value="BTB"/>
    <property type="match status" value="1"/>
</dbReference>
<dbReference type="SUPFAM" id="SSF54695">
    <property type="entry name" value="POZ domain"/>
    <property type="match status" value="1"/>
</dbReference>
<organism evidence="2 3">
    <name type="scientific">Steinernema carpocapsae</name>
    <name type="common">Entomopathogenic nematode</name>
    <dbReference type="NCBI Taxonomy" id="34508"/>
    <lineage>
        <taxon>Eukaryota</taxon>
        <taxon>Metazoa</taxon>
        <taxon>Ecdysozoa</taxon>
        <taxon>Nematoda</taxon>
        <taxon>Chromadorea</taxon>
        <taxon>Rhabditida</taxon>
        <taxon>Tylenchina</taxon>
        <taxon>Panagrolaimomorpha</taxon>
        <taxon>Strongyloidoidea</taxon>
        <taxon>Steinernematidae</taxon>
        <taxon>Steinernema</taxon>
    </lineage>
</organism>
<reference evidence="2 3" key="1">
    <citation type="journal article" date="2015" name="Genome Biol.">
        <title>Comparative genomics of Steinernema reveals deeply conserved gene regulatory networks.</title>
        <authorList>
            <person name="Dillman A.R."/>
            <person name="Macchietto M."/>
            <person name="Porter C.F."/>
            <person name="Rogers A."/>
            <person name="Williams B."/>
            <person name="Antoshechkin I."/>
            <person name="Lee M.M."/>
            <person name="Goodwin Z."/>
            <person name="Lu X."/>
            <person name="Lewis E.E."/>
            <person name="Goodrich-Blair H."/>
            <person name="Stock S.P."/>
            <person name="Adams B.J."/>
            <person name="Sternberg P.W."/>
            <person name="Mortazavi A."/>
        </authorList>
    </citation>
    <scope>NUCLEOTIDE SEQUENCE [LARGE SCALE GENOMIC DNA]</scope>
    <source>
        <strain evidence="2 3">ALL</strain>
    </source>
</reference>
<dbReference type="InterPro" id="IPR000210">
    <property type="entry name" value="BTB/POZ_dom"/>
</dbReference>
<dbReference type="Pfam" id="PF00651">
    <property type="entry name" value="BTB"/>
    <property type="match status" value="1"/>
</dbReference>
<evidence type="ECO:0000259" key="1">
    <source>
        <dbReference type="PROSITE" id="PS50097"/>
    </source>
</evidence>
<proteinExistence type="predicted"/>
<dbReference type="InterPro" id="IPR011333">
    <property type="entry name" value="SKP1/BTB/POZ_sf"/>
</dbReference>
<sequence length="303" mass="34807">MTIKGTLRFSTDSKDVIDIGDFKWFTKSVGYYSPKSRMMQFRADISCQPKEESRTALWSCSAAGTLAMANDAKNKQFVYHLWTASFSNGCTRFKAFYNNSKYENNFNAMERLSGKSQTSTDVHVKIVDSFYADLKDPKNALIEDPSDSALFKVNGEDLWLPKKVLAANSHFFAVLFRGNFKEAVDGFYEIKDLKLEEFIHFIGIVHLHNKHVDGKSVEGLLKLGDMYQCKIVLQRCEEYLQRASENEFPPMKKLFLIDTYKLHSILTDVLDQISVEELKAVPFDSLSFDVLRDLIVEKLRCIY</sequence>
<keyword evidence="3" id="KW-1185">Reference proteome</keyword>
<dbReference type="Gene3D" id="3.30.710.10">
    <property type="entry name" value="Potassium Channel Kv1.1, Chain A"/>
    <property type="match status" value="1"/>
</dbReference>
<dbReference type="EMBL" id="AZBU02000003">
    <property type="protein sequence ID" value="TKR89021.1"/>
    <property type="molecule type" value="Genomic_DNA"/>
</dbReference>
<reference evidence="2 3" key="2">
    <citation type="journal article" date="2019" name="G3 (Bethesda)">
        <title>Hybrid Assembly of the Genome of the Entomopathogenic Nematode Steinernema carpocapsae Identifies the X-Chromosome.</title>
        <authorList>
            <person name="Serra L."/>
            <person name="Macchietto M."/>
            <person name="Macias-Munoz A."/>
            <person name="McGill C.J."/>
            <person name="Rodriguez I.M."/>
            <person name="Rodriguez B."/>
            <person name="Murad R."/>
            <person name="Mortazavi A."/>
        </authorList>
    </citation>
    <scope>NUCLEOTIDE SEQUENCE [LARGE SCALE GENOMIC DNA]</scope>
    <source>
        <strain evidence="2 3">ALL</strain>
    </source>
</reference>
<dbReference type="PANTHER" id="PTHR22744:SF14">
    <property type="entry name" value="BTB DOMAIN-CONTAINING PROTEIN-RELATED"/>
    <property type="match status" value="1"/>
</dbReference>
<comment type="caution">
    <text evidence="2">The sequence shown here is derived from an EMBL/GenBank/DDBJ whole genome shotgun (WGS) entry which is preliminary data.</text>
</comment>
<dbReference type="SMART" id="SM00225">
    <property type="entry name" value="BTB"/>
    <property type="match status" value="1"/>
</dbReference>
<dbReference type="AlphaFoldDB" id="A0A4U5P019"/>
<protein>
    <recommendedName>
        <fullName evidence="1">BTB domain-containing protein</fullName>
    </recommendedName>
</protein>
<name>A0A4U5P019_STECR</name>
<dbReference type="PANTHER" id="PTHR22744">
    <property type="entry name" value="HELIX LOOP HELIX PROTEIN 21-RELATED"/>
    <property type="match status" value="1"/>
</dbReference>
<evidence type="ECO:0000313" key="2">
    <source>
        <dbReference type="EMBL" id="TKR89021.1"/>
    </source>
</evidence>